<evidence type="ECO:0000256" key="2">
    <source>
        <dbReference type="ARBA" id="ARBA00022741"/>
    </source>
</evidence>
<feature type="binding site" evidence="4">
    <location>
        <position position="54"/>
    </location>
    <ligand>
        <name>substrate</name>
    </ligand>
</feature>
<dbReference type="InterPro" id="IPR037171">
    <property type="entry name" value="NagB/RpiA_transferase-like"/>
</dbReference>
<dbReference type="PIRSF" id="PIRSF006806">
    <property type="entry name" value="FTHF_cligase"/>
    <property type="match status" value="1"/>
</dbReference>
<keyword evidence="5" id="KW-0460">Magnesium</keyword>
<dbReference type="OrthoDB" id="9801938at2"/>
<dbReference type="GO" id="GO:0046872">
    <property type="term" value="F:metal ion binding"/>
    <property type="evidence" value="ECO:0007669"/>
    <property type="project" value="UniProtKB-KW"/>
</dbReference>
<dbReference type="Proteomes" id="UP000255328">
    <property type="component" value="Unassembled WGS sequence"/>
</dbReference>
<dbReference type="EMBL" id="UGGU01000003">
    <property type="protein sequence ID" value="STO31770.1"/>
    <property type="molecule type" value="Genomic_DNA"/>
</dbReference>
<evidence type="ECO:0000256" key="5">
    <source>
        <dbReference type="RuleBase" id="RU361279"/>
    </source>
</evidence>
<keyword evidence="6" id="KW-0436">Ligase</keyword>
<keyword evidence="7" id="KW-1185">Reference proteome</keyword>
<accession>A0A377GXP6</accession>
<dbReference type="GO" id="GO:0035999">
    <property type="term" value="P:tetrahydrofolate interconversion"/>
    <property type="evidence" value="ECO:0007669"/>
    <property type="project" value="TreeGrafter"/>
</dbReference>
<feature type="binding site" evidence="4">
    <location>
        <begin position="3"/>
        <end position="7"/>
    </location>
    <ligand>
        <name>ATP</name>
        <dbReference type="ChEBI" id="CHEBI:30616"/>
    </ligand>
</feature>
<dbReference type="PANTHER" id="PTHR23407">
    <property type="entry name" value="ATPASE INHIBITOR/5-FORMYLTETRAHYDROFOLATE CYCLO-LIGASE"/>
    <property type="match status" value="1"/>
</dbReference>
<dbReference type="InterPro" id="IPR024185">
    <property type="entry name" value="FTHF_cligase-like_sf"/>
</dbReference>
<name>A0A377GXP6_9FUSO</name>
<dbReference type="RefSeq" id="WP_115270380.1">
    <property type="nucleotide sequence ID" value="NZ_UGGU01000003.1"/>
</dbReference>
<sequence>MDKNELRSMMKKMRDCLEENIWLEESMELCNKILGLEEYKKARKILSFMNFGSEIKIEILNKEILKAGKELYLPRIEKNGELSVIRYGENFSIGKFGIKEPIGKKYFGELDMIITPGLVFDRFGNRIGYGKGYYDRLFLNYPDTFKLAPIFNFQLLENIQVEEHDIALDMIITKNEILRIKKY</sequence>
<organism evidence="6 7">
    <name type="scientific">Fusobacterium necrogenes</name>
    <dbReference type="NCBI Taxonomy" id="858"/>
    <lineage>
        <taxon>Bacteria</taxon>
        <taxon>Fusobacteriati</taxon>
        <taxon>Fusobacteriota</taxon>
        <taxon>Fusobacteriia</taxon>
        <taxon>Fusobacteriales</taxon>
        <taxon>Fusobacteriaceae</taxon>
        <taxon>Fusobacterium</taxon>
    </lineage>
</organism>
<keyword evidence="3 4" id="KW-0067">ATP-binding</keyword>
<evidence type="ECO:0000313" key="6">
    <source>
        <dbReference type="EMBL" id="STO31770.1"/>
    </source>
</evidence>
<comment type="cofactor">
    <cofactor evidence="5">
        <name>Mg(2+)</name>
        <dbReference type="ChEBI" id="CHEBI:18420"/>
    </cofactor>
</comment>
<dbReference type="GO" id="GO:0009396">
    <property type="term" value="P:folic acid-containing compound biosynthetic process"/>
    <property type="evidence" value="ECO:0007669"/>
    <property type="project" value="TreeGrafter"/>
</dbReference>
<dbReference type="GO" id="GO:0005524">
    <property type="term" value="F:ATP binding"/>
    <property type="evidence" value="ECO:0007669"/>
    <property type="project" value="UniProtKB-KW"/>
</dbReference>
<evidence type="ECO:0000256" key="1">
    <source>
        <dbReference type="ARBA" id="ARBA00010638"/>
    </source>
</evidence>
<feature type="binding site" evidence="4">
    <location>
        <begin position="126"/>
        <end position="134"/>
    </location>
    <ligand>
        <name>ATP</name>
        <dbReference type="ChEBI" id="CHEBI:30616"/>
    </ligand>
</feature>
<dbReference type="Pfam" id="PF01812">
    <property type="entry name" value="5-FTHF_cyc-lig"/>
    <property type="match status" value="1"/>
</dbReference>
<comment type="similarity">
    <text evidence="1 5">Belongs to the 5-formyltetrahydrofolate cyclo-ligase family.</text>
</comment>
<evidence type="ECO:0000256" key="4">
    <source>
        <dbReference type="PIRSR" id="PIRSR006806-1"/>
    </source>
</evidence>
<keyword evidence="5" id="KW-0479">Metal-binding</keyword>
<dbReference type="AlphaFoldDB" id="A0A377GXP6"/>
<comment type="catalytic activity">
    <reaction evidence="5">
        <text>(6S)-5-formyl-5,6,7,8-tetrahydrofolate + ATP = (6R)-5,10-methenyltetrahydrofolate + ADP + phosphate</text>
        <dbReference type="Rhea" id="RHEA:10488"/>
        <dbReference type="ChEBI" id="CHEBI:30616"/>
        <dbReference type="ChEBI" id="CHEBI:43474"/>
        <dbReference type="ChEBI" id="CHEBI:57455"/>
        <dbReference type="ChEBI" id="CHEBI:57457"/>
        <dbReference type="ChEBI" id="CHEBI:456216"/>
        <dbReference type="EC" id="6.3.3.2"/>
    </reaction>
</comment>
<feature type="binding site" evidence="4">
    <location>
        <position position="49"/>
    </location>
    <ligand>
        <name>substrate</name>
    </ligand>
</feature>
<reference evidence="6 7" key="1">
    <citation type="submission" date="2018-06" db="EMBL/GenBank/DDBJ databases">
        <authorList>
            <consortium name="Pathogen Informatics"/>
            <person name="Doyle S."/>
        </authorList>
    </citation>
    <scope>NUCLEOTIDE SEQUENCE [LARGE SCALE GENOMIC DNA]</scope>
    <source>
        <strain evidence="6 7">NCTC10723</strain>
    </source>
</reference>
<keyword evidence="2 4" id="KW-0547">Nucleotide-binding</keyword>
<dbReference type="NCBIfam" id="TIGR02727">
    <property type="entry name" value="MTHFS_bact"/>
    <property type="match status" value="1"/>
</dbReference>
<dbReference type="EC" id="6.3.3.2" evidence="5"/>
<dbReference type="GO" id="GO:0030272">
    <property type="term" value="F:5-formyltetrahydrofolate cyclo-ligase activity"/>
    <property type="evidence" value="ECO:0007669"/>
    <property type="project" value="UniProtKB-EC"/>
</dbReference>
<dbReference type="InterPro" id="IPR002698">
    <property type="entry name" value="FTHF_cligase"/>
</dbReference>
<evidence type="ECO:0000256" key="3">
    <source>
        <dbReference type="ARBA" id="ARBA00022840"/>
    </source>
</evidence>
<evidence type="ECO:0000313" key="7">
    <source>
        <dbReference type="Proteomes" id="UP000255328"/>
    </source>
</evidence>
<gene>
    <name evidence="6" type="primary">ygfA</name>
    <name evidence="6" type="ORF">NCTC10723_01229</name>
</gene>
<proteinExistence type="inferred from homology"/>
<dbReference type="SUPFAM" id="SSF100950">
    <property type="entry name" value="NagB/RpiA/CoA transferase-like"/>
    <property type="match status" value="1"/>
</dbReference>
<protein>
    <recommendedName>
        <fullName evidence="5">5-formyltetrahydrofolate cyclo-ligase</fullName>
        <ecNumber evidence="5">6.3.3.2</ecNumber>
    </recommendedName>
</protein>
<dbReference type="PANTHER" id="PTHR23407:SF1">
    <property type="entry name" value="5-FORMYLTETRAHYDROFOLATE CYCLO-LIGASE"/>
    <property type="match status" value="1"/>
</dbReference>
<dbReference type="Gene3D" id="3.40.50.10420">
    <property type="entry name" value="NagB/RpiA/CoA transferase-like"/>
    <property type="match status" value="1"/>
</dbReference>